<evidence type="ECO:0000313" key="1">
    <source>
        <dbReference type="EMBL" id="MFC6397284.1"/>
    </source>
</evidence>
<protein>
    <recommendedName>
        <fullName evidence="3">HK97 gp10 family phage protein</fullName>
    </recommendedName>
</protein>
<sequence>MSNQRRDDARRRVELSEAAARNEAIAAQKLIDDFVAEANARGVRPEPLRATLIGGGEVKTDQSGWYLRRNHSLAIGTGGEYYVMTVPGGGVLSRFRGAKLTPTPPSLQVGRGGRDGETGDLSEFLQWRLDAG</sequence>
<keyword evidence="2" id="KW-1185">Reference proteome</keyword>
<proteinExistence type="predicted"/>
<dbReference type="EMBL" id="JBHSUA010000019">
    <property type="protein sequence ID" value="MFC6397284.1"/>
    <property type="molecule type" value="Genomic_DNA"/>
</dbReference>
<gene>
    <name evidence="1" type="ORF">ACFP57_09870</name>
</gene>
<dbReference type="Proteomes" id="UP001596266">
    <property type="component" value="Unassembled WGS sequence"/>
</dbReference>
<accession>A0ABW1X480</accession>
<organism evidence="1 2">
    <name type="scientific">Luteococcus sanguinis</name>
    <dbReference type="NCBI Taxonomy" id="174038"/>
    <lineage>
        <taxon>Bacteria</taxon>
        <taxon>Bacillati</taxon>
        <taxon>Actinomycetota</taxon>
        <taxon>Actinomycetes</taxon>
        <taxon>Propionibacteriales</taxon>
        <taxon>Propionibacteriaceae</taxon>
        <taxon>Luteococcus</taxon>
    </lineage>
</organism>
<comment type="caution">
    <text evidence="1">The sequence shown here is derived from an EMBL/GenBank/DDBJ whole genome shotgun (WGS) entry which is preliminary data.</text>
</comment>
<evidence type="ECO:0008006" key="3">
    <source>
        <dbReference type="Google" id="ProtNLM"/>
    </source>
</evidence>
<evidence type="ECO:0000313" key="2">
    <source>
        <dbReference type="Proteomes" id="UP001596266"/>
    </source>
</evidence>
<dbReference type="RefSeq" id="WP_343886532.1">
    <property type="nucleotide sequence ID" value="NZ_BAAAKI010000016.1"/>
</dbReference>
<reference evidence="2" key="1">
    <citation type="journal article" date="2019" name="Int. J. Syst. Evol. Microbiol.">
        <title>The Global Catalogue of Microorganisms (GCM) 10K type strain sequencing project: providing services to taxonomists for standard genome sequencing and annotation.</title>
        <authorList>
            <consortium name="The Broad Institute Genomics Platform"/>
            <consortium name="The Broad Institute Genome Sequencing Center for Infectious Disease"/>
            <person name="Wu L."/>
            <person name="Ma J."/>
        </authorList>
    </citation>
    <scope>NUCLEOTIDE SEQUENCE [LARGE SCALE GENOMIC DNA]</scope>
    <source>
        <strain evidence="2">CGMCC 1.15277</strain>
    </source>
</reference>
<name>A0ABW1X480_9ACTN</name>